<evidence type="ECO:0008006" key="4">
    <source>
        <dbReference type="Google" id="ProtNLM"/>
    </source>
</evidence>
<protein>
    <recommendedName>
        <fullName evidence="4">DUF2029 domain-containing protein</fullName>
    </recommendedName>
</protein>
<evidence type="ECO:0000313" key="2">
    <source>
        <dbReference type="EMBL" id="MBL6280560.1"/>
    </source>
</evidence>
<sequence>LLAAVLLALPGRPRRVVAVLAVVLVLAAFTLPNQPWRMQAGAFLRIPLEARLLAAVLLALPGRPRRVVAVLAVVLVLAAFTLPNQPWRMQAGA</sequence>
<gene>
    <name evidence="2" type="ORF">JMF97_30980</name>
</gene>
<keyword evidence="1" id="KW-0472">Membrane</keyword>
<comment type="caution">
    <text evidence="2">The sequence shown here is derived from an EMBL/GenBank/DDBJ whole genome shotgun (WGS) entry which is preliminary data.</text>
</comment>
<feature type="non-terminal residue" evidence="2">
    <location>
        <position position="1"/>
    </location>
</feature>
<dbReference type="Proteomes" id="UP000661193">
    <property type="component" value="Unassembled WGS sequence"/>
</dbReference>
<keyword evidence="1" id="KW-0812">Transmembrane</keyword>
<evidence type="ECO:0000313" key="3">
    <source>
        <dbReference type="Proteomes" id="UP000661193"/>
    </source>
</evidence>
<keyword evidence="1" id="KW-1133">Transmembrane helix</keyword>
<accession>A0ABS1UW08</accession>
<keyword evidence="3" id="KW-1185">Reference proteome</keyword>
<feature type="non-terminal residue" evidence="2">
    <location>
        <position position="93"/>
    </location>
</feature>
<organism evidence="2 3">
    <name type="scientific">Micromonospora fiedleri</name>
    <dbReference type="NCBI Taxonomy" id="1157498"/>
    <lineage>
        <taxon>Bacteria</taxon>
        <taxon>Bacillati</taxon>
        <taxon>Actinomycetota</taxon>
        <taxon>Actinomycetes</taxon>
        <taxon>Micromonosporales</taxon>
        <taxon>Micromonosporaceae</taxon>
        <taxon>Micromonospora</taxon>
    </lineage>
</organism>
<feature type="transmembrane region" description="Helical" evidence="1">
    <location>
        <begin position="67"/>
        <end position="83"/>
    </location>
</feature>
<evidence type="ECO:0000256" key="1">
    <source>
        <dbReference type="SAM" id="Phobius"/>
    </source>
</evidence>
<feature type="transmembrane region" description="Helical" evidence="1">
    <location>
        <begin position="16"/>
        <end position="36"/>
    </location>
</feature>
<proteinExistence type="predicted"/>
<name>A0ABS1UW08_9ACTN</name>
<dbReference type="EMBL" id="JAETXL010000132">
    <property type="protein sequence ID" value="MBL6280560.1"/>
    <property type="molecule type" value="Genomic_DNA"/>
</dbReference>
<reference evidence="2 3" key="1">
    <citation type="submission" date="2021-01" db="EMBL/GenBank/DDBJ databases">
        <title>Genome sequencing of Micromonospora fiedleri MG-37.</title>
        <authorList>
            <person name="Moreland P.E.J."/>
            <person name="Stach J.E.M."/>
        </authorList>
    </citation>
    <scope>NUCLEOTIDE SEQUENCE [LARGE SCALE GENOMIC DNA]</scope>
    <source>
        <strain evidence="2 3">MG-37</strain>
    </source>
</reference>